<dbReference type="SUPFAM" id="SSF53474">
    <property type="entry name" value="alpha/beta-Hydrolases"/>
    <property type="match status" value="1"/>
</dbReference>
<proteinExistence type="predicted"/>
<dbReference type="RefSeq" id="WP_377967468.1">
    <property type="nucleotide sequence ID" value="NZ_JBHZOL010000099.1"/>
</dbReference>
<organism evidence="3 4">
    <name type="scientific">Almyronema epifaneia S1</name>
    <dbReference type="NCBI Taxonomy" id="2991925"/>
    <lineage>
        <taxon>Bacteria</taxon>
        <taxon>Bacillati</taxon>
        <taxon>Cyanobacteriota</taxon>
        <taxon>Cyanophyceae</taxon>
        <taxon>Nodosilineales</taxon>
        <taxon>Nodosilineaceae</taxon>
        <taxon>Almyronema</taxon>
        <taxon>Almyronema epifaneia</taxon>
    </lineage>
</organism>
<dbReference type="EMBL" id="JBHZOL010000099">
    <property type="protein sequence ID" value="MFE4108090.1"/>
    <property type="molecule type" value="Genomic_DNA"/>
</dbReference>
<protein>
    <submittedName>
        <fullName evidence="3">Dienelactone hydrolase family protein</fullName>
        <ecNumber evidence="3">3.1.-.-</ecNumber>
    </submittedName>
</protein>
<keyword evidence="3" id="KW-0378">Hydrolase</keyword>
<dbReference type="GO" id="GO:0016787">
    <property type="term" value="F:hydrolase activity"/>
    <property type="evidence" value="ECO:0007669"/>
    <property type="project" value="UniProtKB-KW"/>
</dbReference>
<name>A0ABW6IKH0_9CYAN</name>
<feature type="region of interest" description="Disordered" evidence="1">
    <location>
        <begin position="1"/>
        <end position="20"/>
    </location>
</feature>
<gene>
    <name evidence="3" type="ORF">ACFVKH_17545</name>
</gene>
<evidence type="ECO:0000259" key="2">
    <source>
        <dbReference type="Pfam" id="PF01738"/>
    </source>
</evidence>
<accession>A0ABW6IKH0</accession>
<sequence length="261" mass="27968">MVASEPNSNFAPPQGFKPPADRLATGDRRFNNGHAYFSIGTLAMGTDIQNLGYLALPSAGSGAGIIVIQEWWGLVPHICDLADRFAAAGYVALAPDLYHGQKTTSPDQAEQLMMALNIEQTAQDLRQSIEYLLNHEAVTHPRLAVVGFCMGGQLALLAATLSPEIVATIDFYGIHPDVKPDFSQLSGPVLGFFGQQDQFVASDAVEALTADIQAAQGTIETHIYPEAGHAFFNDARPEAYSAEAAADAWQRSLAFLQAHLA</sequence>
<dbReference type="Pfam" id="PF01738">
    <property type="entry name" value="DLH"/>
    <property type="match status" value="1"/>
</dbReference>
<comment type="caution">
    <text evidence="3">The sequence shown here is derived from an EMBL/GenBank/DDBJ whole genome shotgun (WGS) entry which is preliminary data.</text>
</comment>
<evidence type="ECO:0000313" key="3">
    <source>
        <dbReference type="EMBL" id="MFE4108090.1"/>
    </source>
</evidence>
<evidence type="ECO:0000313" key="4">
    <source>
        <dbReference type="Proteomes" id="UP001600165"/>
    </source>
</evidence>
<dbReference type="Proteomes" id="UP001600165">
    <property type="component" value="Unassembled WGS sequence"/>
</dbReference>
<dbReference type="PANTHER" id="PTHR46623:SF6">
    <property type="entry name" value="ALPHA_BETA-HYDROLASES SUPERFAMILY PROTEIN"/>
    <property type="match status" value="1"/>
</dbReference>
<evidence type="ECO:0000256" key="1">
    <source>
        <dbReference type="SAM" id="MobiDB-lite"/>
    </source>
</evidence>
<feature type="compositionally biased region" description="Polar residues" evidence="1">
    <location>
        <begin position="1"/>
        <end position="11"/>
    </location>
</feature>
<dbReference type="EC" id="3.1.-.-" evidence="3"/>
<reference evidence="3 4" key="1">
    <citation type="submission" date="2024-10" db="EMBL/GenBank/DDBJ databases">
        <authorList>
            <person name="Ratan Roy A."/>
            <person name="Morales Sandoval P.H."/>
            <person name="De Los Santos Villalobos S."/>
            <person name="Chakraborty S."/>
            <person name="Mukherjee J."/>
        </authorList>
    </citation>
    <scope>NUCLEOTIDE SEQUENCE [LARGE SCALE GENOMIC DNA]</scope>
    <source>
        <strain evidence="3 4">S1</strain>
    </source>
</reference>
<dbReference type="InterPro" id="IPR029058">
    <property type="entry name" value="AB_hydrolase_fold"/>
</dbReference>
<dbReference type="InterPro" id="IPR002925">
    <property type="entry name" value="Dienelactn_hydro"/>
</dbReference>
<dbReference type="Gene3D" id="3.40.50.1820">
    <property type="entry name" value="alpha/beta hydrolase"/>
    <property type="match status" value="1"/>
</dbReference>
<keyword evidence="4" id="KW-1185">Reference proteome</keyword>
<dbReference type="InterPro" id="IPR051049">
    <property type="entry name" value="Dienelactone_hydrolase-like"/>
</dbReference>
<feature type="domain" description="Dienelactone hydrolase" evidence="2">
    <location>
        <begin position="52"/>
        <end position="259"/>
    </location>
</feature>
<dbReference type="PANTHER" id="PTHR46623">
    <property type="entry name" value="CARBOXYMETHYLENEBUTENOLIDASE-RELATED"/>
    <property type="match status" value="1"/>
</dbReference>